<evidence type="ECO:0000313" key="2">
    <source>
        <dbReference type="Proteomes" id="UP000815325"/>
    </source>
</evidence>
<feature type="non-terminal residue" evidence="1">
    <location>
        <position position="1"/>
    </location>
</feature>
<keyword evidence="2" id="KW-1185">Reference proteome</keyword>
<evidence type="ECO:0000313" key="1">
    <source>
        <dbReference type="EMBL" id="KAF5837633.1"/>
    </source>
</evidence>
<name>A0ABQ7GSQ8_DUNSA</name>
<gene>
    <name evidence="1" type="ORF">DUNSADRAFT_4066</name>
</gene>
<sequence length="155" mass="17003">LPPPLGVKGTNNARHRIQRIIMSTDIPLHYACNAKRRLCLSVNFMETLHALAGIVAGAELPAEQEQQLHSYFKDSMPKEAGPKGFSAAHAYAAMTVTAAMRGFLQRQRIVDEVLKGGDLSLLENGYLPFRAQSSALISRTSSRAPSSRKLVESRE</sequence>
<organism evidence="1 2">
    <name type="scientific">Dunaliella salina</name>
    <name type="common">Green alga</name>
    <name type="synonym">Protococcus salinus</name>
    <dbReference type="NCBI Taxonomy" id="3046"/>
    <lineage>
        <taxon>Eukaryota</taxon>
        <taxon>Viridiplantae</taxon>
        <taxon>Chlorophyta</taxon>
        <taxon>core chlorophytes</taxon>
        <taxon>Chlorophyceae</taxon>
        <taxon>CS clade</taxon>
        <taxon>Chlamydomonadales</taxon>
        <taxon>Dunaliellaceae</taxon>
        <taxon>Dunaliella</taxon>
    </lineage>
</organism>
<reference evidence="1" key="1">
    <citation type="submission" date="2017-08" db="EMBL/GenBank/DDBJ databases">
        <authorList>
            <person name="Polle J.E."/>
            <person name="Barry K."/>
            <person name="Cushman J."/>
            <person name="Schmutz J."/>
            <person name="Tran D."/>
            <person name="Hathwaick L.T."/>
            <person name="Yim W.C."/>
            <person name="Jenkins J."/>
            <person name="Mckie-Krisberg Z.M."/>
            <person name="Prochnik S."/>
            <person name="Lindquist E."/>
            <person name="Dockter R.B."/>
            <person name="Adam C."/>
            <person name="Molina H."/>
            <person name="Bunkerborg J."/>
            <person name="Jin E."/>
            <person name="Buchheim M."/>
            <person name="Magnuson J."/>
        </authorList>
    </citation>
    <scope>NUCLEOTIDE SEQUENCE</scope>
    <source>
        <strain evidence="1">CCAP 19/18</strain>
    </source>
</reference>
<dbReference type="EMBL" id="MU069608">
    <property type="protein sequence ID" value="KAF5837633.1"/>
    <property type="molecule type" value="Genomic_DNA"/>
</dbReference>
<protein>
    <submittedName>
        <fullName evidence="1">Uncharacterized protein</fullName>
    </submittedName>
</protein>
<dbReference type="Proteomes" id="UP000815325">
    <property type="component" value="Unassembled WGS sequence"/>
</dbReference>
<comment type="caution">
    <text evidence="1">The sequence shown here is derived from an EMBL/GenBank/DDBJ whole genome shotgun (WGS) entry which is preliminary data.</text>
</comment>
<proteinExistence type="predicted"/>
<accession>A0ABQ7GSQ8</accession>